<keyword evidence="2" id="KW-1185">Reference proteome</keyword>
<comment type="caution">
    <text evidence="1">The sequence shown here is derived from an EMBL/GenBank/DDBJ whole genome shotgun (WGS) entry which is preliminary data.</text>
</comment>
<gene>
    <name evidence="1" type="ORF">HA052_22835</name>
</gene>
<dbReference type="SUPFAM" id="SSF54427">
    <property type="entry name" value="NTF2-like"/>
    <property type="match status" value="1"/>
</dbReference>
<evidence type="ECO:0000313" key="1">
    <source>
        <dbReference type="EMBL" id="NHR08030.1"/>
    </source>
</evidence>
<protein>
    <recommendedName>
        <fullName evidence="3">DUF4440 domain-containing protein</fullName>
    </recommendedName>
</protein>
<dbReference type="EMBL" id="JAAOMA010000048">
    <property type="protein sequence ID" value="NHR08030.1"/>
    <property type="molecule type" value="Genomic_DNA"/>
</dbReference>
<dbReference type="Gene3D" id="3.10.450.50">
    <property type="match status" value="1"/>
</dbReference>
<accession>A0ABX0LB73</accession>
<reference evidence="1 2" key="1">
    <citation type="submission" date="2020-03" db="EMBL/GenBank/DDBJ databases">
        <title>Draft genome sequence of environmentally isolated cultures.</title>
        <authorList>
            <person name="Wilson H.S."/>
            <person name="De Leon M.E."/>
        </authorList>
    </citation>
    <scope>NUCLEOTIDE SEQUENCE [LARGE SCALE GENOMIC DNA]</scope>
    <source>
        <strain evidence="1 2">HSC-31F16</strain>
    </source>
</reference>
<proteinExistence type="predicted"/>
<name>A0ABX0LB73_9NEIS</name>
<evidence type="ECO:0008006" key="3">
    <source>
        <dbReference type="Google" id="ProtNLM"/>
    </source>
</evidence>
<dbReference type="RefSeq" id="WP_166453736.1">
    <property type="nucleotide sequence ID" value="NZ_JAAOMA010000048.1"/>
</dbReference>
<sequence length="120" mass="13783">MSLQEFFHRYQAQFSALNTDGLVELFAVPFTAIFHGELTVWTDRDNLRETVACLLAWYRRQGFLSATHTLADVLPMGPDAATAVVEWTVSHSCTGLWRDQTGYHLQRVNGEWRVYGLIQY</sequence>
<evidence type="ECO:0000313" key="2">
    <source>
        <dbReference type="Proteomes" id="UP001515641"/>
    </source>
</evidence>
<organism evidence="1 2">
    <name type="scientific">Chromobacterium fluminis</name>
    <dbReference type="NCBI Taxonomy" id="3044269"/>
    <lineage>
        <taxon>Bacteria</taxon>
        <taxon>Pseudomonadati</taxon>
        <taxon>Pseudomonadota</taxon>
        <taxon>Betaproteobacteria</taxon>
        <taxon>Neisseriales</taxon>
        <taxon>Chromobacteriaceae</taxon>
        <taxon>Chromobacterium</taxon>
    </lineage>
</organism>
<dbReference type="Proteomes" id="UP001515641">
    <property type="component" value="Unassembled WGS sequence"/>
</dbReference>
<dbReference type="InterPro" id="IPR032710">
    <property type="entry name" value="NTF2-like_dom_sf"/>
</dbReference>